<reference evidence="1" key="1">
    <citation type="submission" date="2014-09" db="EMBL/GenBank/DDBJ databases">
        <authorList>
            <person name="Magalhaes I.L.F."/>
            <person name="Oliveira U."/>
            <person name="Santos F.R."/>
            <person name="Vidigal T.H.D.A."/>
            <person name="Brescovit A.D."/>
            <person name="Santos A.J."/>
        </authorList>
    </citation>
    <scope>NUCLEOTIDE SEQUENCE</scope>
    <source>
        <tissue evidence="1">Shoot tissue taken approximately 20 cm above the soil surface</tissue>
    </source>
</reference>
<organism evidence="1">
    <name type="scientific">Arundo donax</name>
    <name type="common">Giant reed</name>
    <name type="synonym">Donax arundinaceus</name>
    <dbReference type="NCBI Taxonomy" id="35708"/>
    <lineage>
        <taxon>Eukaryota</taxon>
        <taxon>Viridiplantae</taxon>
        <taxon>Streptophyta</taxon>
        <taxon>Embryophyta</taxon>
        <taxon>Tracheophyta</taxon>
        <taxon>Spermatophyta</taxon>
        <taxon>Magnoliopsida</taxon>
        <taxon>Liliopsida</taxon>
        <taxon>Poales</taxon>
        <taxon>Poaceae</taxon>
        <taxon>PACMAD clade</taxon>
        <taxon>Arundinoideae</taxon>
        <taxon>Arundineae</taxon>
        <taxon>Arundo</taxon>
    </lineage>
</organism>
<proteinExistence type="predicted"/>
<sequence length="41" mass="5020">MPSCSMPLSHKVVQLTARRHCHYCLRGNQRREKRKRTWQCH</sequence>
<name>A0A0A9EMK1_ARUDO</name>
<evidence type="ECO:0000313" key="1">
    <source>
        <dbReference type="EMBL" id="JAD97272.1"/>
    </source>
</evidence>
<dbReference type="AlphaFoldDB" id="A0A0A9EMK1"/>
<reference evidence="1" key="2">
    <citation type="journal article" date="2015" name="Data Brief">
        <title>Shoot transcriptome of the giant reed, Arundo donax.</title>
        <authorList>
            <person name="Barrero R.A."/>
            <person name="Guerrero F.D."/>
            <person name="Moolhuijzen P."/>
            <person name="Goolsby J.A."/>
            <person name="Tidwell J."/>
            <person name="Bellgard S.E."/>
            <person name="Bellgard M.I."/>
        </authorList>
    </citation>
    <scope>NUCLEOTIDE SEQUENCE</scope>
    <source>
        <tissue evidence="1">Shoot tissue taken approximately 20 cm above the soil surface</tissue>
    </source>
</reference>
<protein>
    <submittedName>
        <fullName evidence="1">Uncharacterized protein</fullName>
    </submittedName>
</protein>
<accession>A0A0A9EMK1</accession>
<dbReference type="EMBL" id="GBRH01200623">
    <property type="protein sequence ID" value="JAD97272.1"/>
    <property type="molecule type" value="Transcribed_RNA"/>
</dbReference>